<feature type="domain" description="Nicotinate phosphoribosyltransferase N-terminal" evidence="11">
    <location>
        <begin position="4"/>
        <end position="126"/>
    </location>
</feature>
<name>A0ABP3N354_SACER</name>
<dbReference type="SUPFAM" id="SSF54675">
    <property type="entry name" value="Nicotinate/Quinolinate PRTase N-terminal domain-like"/>
    <property type="match status" value="1"/>
</dbReference>
<accession>A0ABP3N354</accession>
<dbReference type="InterPro" id="IPR013785">
    <property type="entry name" value="Aldolase_TIM"/>
</dbReference>
<dbReference type="PANTHER" id="PTHR11098:SF1">
    <property type="entry name" value="NICOTINATE PHOSPHORIBOSYLTRANSFERASE"/>
    <property type="match status" value="1"/>
</dbReference>
<evidence type="ECO:0000259" key="11">
    <source>
        <dbReference type="Pfam" id="PF17767"/>
    </source>
</evidence>
<comment type="catalytic activity">
    <reaction evidence="8 9">
        <text>5-phospho-alpha-D-ribose 1-diphosphate + nicotinate + ATP + H2O = nicotinate beta-D-ribonucleotide + ADP + phosphate + diphosphate</text>
        <dbReference type="Rhea" id="RHEA:36163"/>
        <dbReference type="ChEBI" id="CHEBI:15377"/>
        <dbReference type="ChEBI" id="CHEBI:30616"/>
        <dbReference type="ChEBI" id="CHEBI:32544"/>
        <dbReference type="ChEBI" id="CHEBI:33019"/>
        <dbReference type="ChEBI" id="CHEBI:43474"/>
        <dbReference type="ChEBI" id="CHEBI:57502"/>
        <dbReference type="ChEBI" id="CHEBI:58017"/>
        <dbReference type="ChEBI" id="CHEBI:456216"/>
        <dbReference type="EC" id="6.3.4.21"/>
    </reaction>
</comment>
<dbReference type="InterPro" id="IPR040727">
    <property type="entry name" value="NAPRTase_N"/>
</dbReference>
<evidence type="ECO:0000256" key="4">
    <source>
        <dbReference type="ARBA" id="ARBA00022553"/>
    </source>
</evidence>
<dbReference type="Pfam" id="PF17767">
    <property type="entry name" value="NAPRTase_N"/>
    <property type="match status" value="1"/>
</dbReference>
<dbReference type="Proteomes" id="UP001500729">
    <property type="component" value="Unassembled WGS sequence"/>
</dbReference>
<dbReference type="NCBIfam" id="NF009131">
    <property type="entry name" value="PRK12484.1"/>
    <property type="match status" value="1"/>
</dbReference>
<dbReference type="GO" id="GO:0016757">
    <property type="term" value="F:glycosyltransferase activity"/>
    <property type="evidence" value="ECO:0007669"/>
    <property type="project" value="UniProtKB-KW"/>
</dbReference>
<dbReference type="NCBIfam" id="TIGR01513">
    <property type="entry name" value="NAPRTase_put"/>
    <property type="match status" value="1"/>
</dbReference>
<keyword evidence="13" id="KW-1185">Reference proteome</keyword>
<comment type="similarity">
    <text evidence="2 9">Belongs to the NAPRTase family.</text>
</comment>
<protein>
    <recommendedName>
        <fullName evidence="3 9">Nicotinate phosphoribosyltransferase</fullName>
        <ecNumber evidence="3 9">6.3.4.21</ecNumber>
    </recommendedName>
</protein>
<feature type="domain" description="Nicotinate/nicotinamide phosphoribosyltransferase" evidence="10">
    <location>
        <begin position="147"/>
        <end position="334"/>
    </location>
</feature>
<comment type="caution">
    <text evidence="12">The sequence shown here is derived from an EMBL/GenBank/DDBJ whole genome shotgun (WGS) entry which is preliminary data.</text>
</comment>
<evidence type="ECO:0000256" key="6">
    <source>
        <dbReference type="ARBA" id="ARBA00022642"/>
    </source>
</evidence>
<comment type="function">
    <text evidence="9">Catalyzes the first step in the biosynthesis of NAD from nicotinic acid, the ATP-dependent synthesis of beta-nicotinate D-ribonucleotide from nicotinate and 5-phospho-D-ribose 1-phosphate.</text>
</comment>
<dbReference type="EC" id="6.3.4.21" evidence="3 9"/>
<comment type="PTM">
    <text evidence="9">Transiently phosphorylated on a His residue during the reaction cycle. Phosphorylation strongly increases the affinity for substrates and increases the rate of nicotinate D-ribonucleotide production. Dephosphorylation regenerates the low-affinity form of the enzyme, leading to product release.</text>
</comment>
<proteinExistence type="inferred from homology"/>
<evidence type="ECO:0000256" key="8">
    <source>
        <dbReference type="ARBA" id="ARBA00048668"/>
    </source>
</evidence>
<organism evidence="12 13">
    <name type="scientific">Saccharopolyspora erythraea</name>
    <name type="common">Streptomyces erythraeus</name>
    <dbReference type="NCBI Taxonomy" id="1836"/>
    <lineage>
        <taxon>Bacteria</taxon>
        <taxon>Bacillati</taxon>
        <taxon>Actinomycetota</taxon>
        <taxon>Actinomycetes</taxon>
        <taxon>Pseudonocardiales</taxon>
        <taxon>Pseudonocardiaceae</taxon>
        <taxon>Saccharopolyspora</taxon>
    </lineage>
</organism>
<dbReference type="PIRSF" id="PIRSF000484">
    <property type="entry name" value="NAPRT"/>
    <property type="match status" value="1"/>
</dbReference>
<dbReference type="SUPFAM" id="SSF51690">
    <property type="entry name" value="Nicotinate/Quinolinate PRTase C-terminal domain-like"/>
    <property type="match status" value="1"/>
</dbReference>
<evidence type="ECO:0000259" key="10">
    <source>
        <dbReference type="Pfam" id="PF04095"/>
    </source>
</evidence>
<dbReference type="InterPro" id="IPR041525">
    <property type="entry name" value="N/Namide_PRibTrfase"/>
</dbReference>
<reference evidence="13" key="1">
    <citation type="journal article" date="2019" name="Int. J. Syst. Evol. Microbiol.">
        <title>The Global Catalogue of Microorganisms (GCM) 10K type strain sequencing project: providing services to taxonomists for standard genome sequencing and annotation.</title>
        <authorList>
            <consortium name="The Broad Institute Genomics Platform"/>
            <consortium name="The Broad Institute Genome Sequencing Center for Infectious Disease"/>
            <person name="Wu L."/>
            <person name="Ma J."/>
        </authorList>
    </citation>
    <scope>NUCLEOTIDE SEQUENCE [LARGE SCALE GENOMIC DNA]</scope>
    <source>
        <strain evidence="13">JCM 10303</strain>
    </source>
</reference>
<comment type="pathway">
    <text evidence="1 9">Cofactor biosynthesis; NAD(+) biosynthesis; nicotinate D-ribonucleotide from nicotinate: step 1/1.</text>
</comment>
<keyword evidence="4" id="KW-0597">Phosphoprotein</keyword>
<evidence type="ECO:0000256" key="3">
    <source>
        <dbReference type="ARBA" id="ARBA00013236"/>
    </source>
</evidence>
<evidence type="ECO:0000256" key="9">
    <source>
        <dbReference type="RuleBase" id="RU365100"/>
    </source>
</evidence>
<keyword evidence="5 9" id="KW-0436">Ligase</keyword>
<dbReference type="EMBL" id="BAAAGS010000023">
    <property type="protein sequence ID" value="GAA0534210.1"/>
    <property type="molecule type" value="Genomic_DNA"/>
</dbReference>
<dbReference type="Gene3D" id="3.20.20.70">
    <property type="entry name" value="Aldolase class I"/>
    <property type="match status" value="1"/>
</dbReference>
<dbReference type="Gene3D" id="3.20.140.10">
    <property type="entry name" value="nicotinate phosphoribosyltransferase"/>
    <property type="match status" value="1"/>
</dbReference>
<evidence type="ECO:0000256" key="7">
    <source>
        <dbReference type="ARBA" id="ARBA00022679"/>
    </source>
</evidence>
<dbReference type="NCBIfam" id="NF006696">
    <property type="entry name" value="PRK09243.1-3"/>
    <property type="match status" value="1"/>
</dbReference>
<evidence type="ECO:0000313" key="12">
    <source>
        <dbReference type="EMBL" id="GAA0534210.1"/>
    </source>
</evidence>
<keyword evidence="6 9" id="KW-0662">Pyridine nucleotide biosynthesis</keyword>
<evidence type="ECO:0000256" key="5">
    <source>
        <dbReference type="ARBA" id="ARBA00022598"/>
    </source>
</evidence>
<keyword evidence="7 9" id="KW-0808">Transferase</keyword>
<dbReference type="CDD" id="cd01570">
    <property type="entry name" value="NAPRTase_A"/>
    <property type="match status" value="1"/>
</dbReference>
<evidence type="ECO:0000256" key="1">
    <source>
        <dbReference type="ARBA" id="ARBA00004952"/>
    </source>
</evidence>
<evidence type="ECO:0000313" key="13">
    <source>
        <dbReference type="Proteomes" id="UP001500729"/>
    </source>
</evidence>
<dbReference type="InterPro" id="IPR006405">
    <property type="entry name" value="Nic_PRibTrfase_pncB"/>
</dbReference>
<evidence type="ECO:0000256" key="2">
    <source>
        <dbReference type="ARBA" id="ARBA00010897"/>
    </source>
</evidence>
<dbReference type="InterPro" id="IPR007229">
    <property type="entry name" value="Nic_PRibTrfase-Fam"/>
</dbReference>
<keyword evidence="12" id="KW-0328">Glycosyltransferase</keyword>
<dbReference type="RefSeq" id="WP_009947111.1">
    <property type="nucleotide sequence ID" value="NZ_BAAAGS010000023.1"/>
</dbReference>
<dbReference type="InterPro" id="IPR036068">
    <property type="entry name" value="Nicotinate_pribotase-like_C"/>
</dbReference>
<sequence>MTALCADLYEIRMAASYLRRGMNAPATFSLFARKLPRARGFLVAAGLADCLSFLERLRFDADELAYLGDVVGLPDGDLAALGELRFEGEVLAVPEGRVVFAGEPFIEVTAPIAQAQLAETALLNFVTFESSVATKAARCRLAAPGAELVDFAARRTHGLEAARAVARASAIAGFTGTSYVAAAREFGLRPVGTMAHSYVEAFPCERDAFLAFARDFPEAAVLLVDTYDTLHGVRTAIELASEVRGPLGVRLDSGDLAGLSKQTRELLDEAGLTGARIMASGGLDEHRLAEITAAGAPIDAFGIGTRMGVSADAPSLDSAYKLVEYEGRPVMKLSPEKLTAPGAKQVYRGGTGEADLLALREEPPPDGREALLRPAMTGGVRVAGDGVASARAWCEHDLGWLPERARLLVDPSPGEVAWTPELRRLTDGLQRSLAVKHGPEPAEQP</sequence>
<dbReference type="PANTHER" id="PTHR11098">
    <property type="entry name" value="NICOTINATE PHOSPHORIBOSYLTRANSFERASE"/>
    <property type="match status" value="1"/>
</dbReference>
<gene>
    <name evidence="12" type="ORF">GCM10009533_36660</name>
</gene>
<dbReference type="Pfam" id="PF04095">
    <property type="entry name" value="NAPRTase"/>
    <property type="match status" value="1"/>
</dbReference>